<evidence type="ECO:0000256" key="14">
    <source>
        <dbReference type="ARBA" id="ARBA00023212"/>
    </source>
</evidence>
<evidence type="ECO:0000256" key="12">
    <source>
        <dbReference type="ARBA" id="ARBA00023157"/>
    </source>
</evidence>
<evidence type="ECO:0000256" key="3">
    <source>
        <dbReference type="ARBA" id="ARBA00004274"/>
    </source>
</evidence>
<evidence type="ECO:0000256" key="15">
    <source>
        <dbReference type="ARBA" id="ARBA00026041"/>
    </source>
</evidence>
<evidence type="ECO:0000256" key="9">
    <source>
        <dbReference type="ARBA" id="ARBA00022968"/>
    </source>
</evidence>
<evidence type="ECO:0000256" key="6">
    <source>
        <dbReference type="ARBA" id="ARBA00022475"/>
    </source>
</evidence>
<gene>
    <name evidence="17" type="ORF">NLS_LOCUS7536</name>
</gene>
<comment type="subunit">
    <text evidence="15">Cross-link to form 2 major subcomplexes: one consisting of SGCB, SGCD and SGCG and the other consisting of SGCB and SGCD. The association between SGCB and SGCG is particularly strong while SGCA is loosely associated with the other sarcoglycans.</text>
</comment>
<dbReference type="AlphaFoldDB" id="A0A3P6V2F2"/>
<evidence type="ECO:0000256" key="4">
    <source>
        <dbReference type="ARBA" id="ARBA00007574"/>
    </source>
</evidence>
<feature type="transmembrane region" description="Helical" evidence="16">
    <location>
        <begin position="106"/>
        <end position="134"/>
    </location>
</feature>
<dbReference type="EMBL" id="UYRX01000795">
    <property type="protein sequence ID" value="VDK86278.1"/>
    <property type="molecule type" value="Genomic_DNA"/>
</dbReference>
<dbReference type="PANTHER" id="PTHR21142">
    <property type="entry name" value="SARCOGLYCANS"/>
    <property type="match status" value="1"/>
</dbReference>
<evidence type="ECO:0000256" key="1">
    <source>
        <dbReference type="ARBA" id="ARBA00002860"/>
    </source>
</evidence>
<keyword evidence="6" id="KW-1003">Cell membrane</keyword>
<dbReference type="PANTHER" id="PTHR21142:SF2">
    <property type="entry name" value="BETA-SARCOGLYCAN"/>
    <property type="match status" value="1"/>
</dbReference>
<dbReference type="GO" id="GO:0005856">
    <property type="term" value="C:cytoskeleton"/>
    <property type="evidence" value="ECO:0007669"/>
    <property type="project" value="UniProtKB-SubCell"/>
</dbReference>
<keyword evidence="18" id="KW-1185">Reference proteome</keyword>
<evidence type="ECO:0000256" key="2">
    <source>
        <dbReference type="ARBA" id="ARBA00004245"/>
    </source>
</evidence>
<organism evidence="17 18">
    <name type="scientific">Litomosoides sigmodontis</name>
    <name type="common">Filarial nematode worm</name>
    <dbReference type="NCBI Taxonomy" id="42156"/>
    <lineage>
        <taxon>Eukaryota</taxon>
        <taxon>Metazoa</taxon>
        <taxon>Ecdysozoa</taxon>
        <taxon>Nematoda</taxon>
        <taxon>Chromadorea</taxon>
        <taxon>Rhabditida</taxon>
        <taxon>Spirurina</taxon>
        <taxon>Spiruromorpha</taxon>
        <taxon>Filarioidea</taxon>
        <taxon>Onchocercidae</taxon>
        <taxon>Litomosoides</taxon>
    </lineage>
</organism>
<comment type="function">
    <text evidence="1">Component of the sarcoglycan complex, a subcomplex of the dystrophin-glycoprotein complex which forms a link between the F-actin cytoskeleton and the extracellular matrix.</text>
</comment>
<dbReference type="Pfam" id="PF04790">
    <property type="entry name" value="Sarcoglycan_1"/>
    <property type="match status" value="1"/>
</dbReference>
<dbReference type="GO" id="GO:0007517">
    <property type="term" value="P:muscle organ development"/>
    <property type="evidence" value="ECO:0007669"/>
    <property type="project" value="InterPro"/>
</dbReference>
<evidence type="ECO:0000256" key="8">
    <source>
        <dbReference type="ARBA" id="ARBA00022692"/>
    </source>
</evidence>
<keyword evidence="14" id="KW-0206">Cytoskeleton</keyword>
<evidence type="ECO:0000313" key="17">
    <source>
        <dbReference type="EMBL" id="VDK86278.1"/>
    </source>
</evidence>
<dbReference type="Proteomes" id="UP000277928">
    <property type="component" value="Unassembled WGS sequence"/>
</dbReference>
<evidence type="ECO:0000256" key="7">
    <source>
        <dbReference type="ARBA" id="ARBA00022490"/>
    </source>
</evidence>
<protein>
    <recommendedName>
        <fullName evidence="5">Beta-sarcoglycan</fullName>
    </recommendedName>
</protein>
<evidence type="ECO:0000256" key="11">
    <source>
        <dbReference type="ARBA" id="ARBA00023136"/>
    </source>
</evidence>
<accession>A0A3P6V2F2</accession>
<dbReference type="STRING" id="42156.A0A3P6V2F2"/>
<evidence type="ECO:0000313" key="18">
    <source>
        <dbReference type="Proteomes" id="UP000277928"/>
    </source>
</evidence>
<keyword evidence="11 16" id="KW-0472">Membrane</keyword>
<dbReference type="GO" id="GO:0042383">
    <property type="term" value="C:sarcolemma"/>
    <property type="evidence" value="ECO:0007669"/>
    <property type="project" value="UniProtKB-SubCell"/>
</dbReference>
<comment type="subcellular location">
    <subcellularLocation>
        <location evidence="3">Cell membrane</location>
        <location evidence="3">Sarcolemma</location>
        <topology evidence="3">Single-pass type II membrane protein</topology>
    </subcellularLocation>
    <subcellularLocation>
        <location evidence="2">Cytoplasm</location>
        <location evidence="2">Cytoskeleton</location>
    </subcellularLocation>
</comment>
<keyword evidence="9" id="KW-0735">Signal-anchor</keyword>
<keyword evidence="8 16" id="KW-0812">Transmembrane</keyword>
<name>A0A3P6V2F2_LITSI</name>
<evidence type="ECO:0000256" key="16">
    <source>
        <dbReference type="SAM" id="Phobius"/>
    </source>
</evidence>
<keyword evidence="10 16" id="KW-1133">Transmembrane helix</keyword>
<dbReference type="InterPro" id="IPR006875">
    <property type="entry name" value="Sarcoglycan"/>
</dbReference>
<evidence type="ECO:0000256" key="13">
    <source>
        <dbReference type="ARBA" id="ARBA00023180"/>
    </source>
</evidence>
<reference evidence="17 18" key="1">
    <citation type="submission" date="2018-08" db="EMBL/GenBank/DDBJ databases">
        <authorList>
            <person name="Laetsch R D."/>
            <person name="Stevens L."/>
            <person name="Kumar S."/>
            <person name="Blaxter L. M."/>
        </authorList>
    </citation>
    <scope>NUCLEOTIDE SEQUENCE [LARGE SCALE GENOMIC DNA]</scope>
</reference>
<keyword evidence="13" id="KW-0325">Glycoprotein</keyword>
<proteinExistence type="inferred from homology"/>
<comment type="similarity">
    <text evidence="4">Belongs to the sarcoglycan beta/delta/gamma/zeta family.</text>
</comment>
<dbReference type="GO" id="GO:0016012">
    <property type="term" value="C:sarcoglycan complex"/>
    <property type="evidence" value="ECO:0007669"/>
    <property type="project" value="InterPro"/>
</dbReference>
<keyword evidence="7" id="KW-0963">Cytoplasm</keyword>
<sequence>MVKALCEMYLKFIFVYHCCIVIKLLDEKTSCCCRCVRVRVRVYGVMPAGGPTYLRGTANDSDDDGDDDGQRHHHLRFLDYKEPLSPNVPDNIEYKLHVTGLRKKRLWILLLGLAVLAIITFFLLVFNVFIIRFLGVSTSGMRHLQFHNRYHPETNEEDVVAKFSASEIHLGKVVAKSGSVYGSKDKDLSIVGSRVTRIFATLPHLCN</sequence>
<evidence type="ECO:0000256" key="5">
    <source>
        <dbReference type="ARBA" id="ARBA00015329"/>
    </source>
</evidence>
<keyword evidence="12" id="KW-1015">Disulfide bond</keyword>
<evidence type="ECO:0000256" key="10">
    <source>
        <dbReference type="ARBA" id="ARBA00022989"/>
    </source>
</evidence>
<dbReference type="InterPro" id="IPR027659">
    <property type="entry name" value="Sgcb"/>
</dbReference>